<protein>
    <submittedName>
        <fullName evidence="1">Uncharacterized protein</fullName>
    </submittedName>
</protein>
<sequence>MLANRELRRAFIAGRTFSEADEENAAWVIYCKVRGVQITDEPDWPEWVNREAYLDQDRGELEAAGMAIEE</sequence>
<gene>
    <name evidence="1" type="ORF">RH857_13420</name>
</gene>
<dbReference type="RefSeq" id="WP_310538481.1">
    <property type="nucleotide sequence ID" value="NZ_BAAAOC010000056.1"/>
</dbReference>
<dbReference type="Proteomes" id="UP001260872">
    <property type="component" value="Unassembled WGS sequence"/>
</dbReference>
<evidence type="ECO:0000313" key="2">
    <source>
        <dbReference type="Proteomes" id="UP001260872"/>
    </source>
</evidence>
<accession>A0ABU1FXP9</accession>
<dbReference type="EMBL" id="JAVKGT010000064">
    <property type="protein sequence ID" value="MDR5713117.1"/>
    <property type="molecule type" value="Genomic_DNA"/>
</dbReference>
<proteinExistence type="predicted"/>
<evidence type="ECO:0000313" key="1">
    <source>
        <dbReference type="EMBL" id="MDR5713117.1"/>
    </source>
</evidence>
<comment type="caution">
    <text evidence="1">The sequence shown here is derived from an EMBL/GenBank/DDBJ whole genome shotgun (WGS) entry which is preliminary data.</text>
</comment>
<organism evidence="1 2">
    <name type="scientific">Nesterenkonia flava</name>
    <dbReference type="NCBI Taxonomy" id="469799"/>
    <lineage>
        <taxon>Bacteria</taxon>
        <taxon>Bacillati</taxon>
        <taxon>Actinomycetota</taxon>
        <taxon>Actinomycetes</taxon>
        <taxon>Micrococcales</taxon>
        <taxon>Micrococcaceae</taxon>
        <taxon>Nesterenkonia</taxon>
    </lineage>
</organism>
<reference evidence="2" key="1">
    <citation type="submission" date="2023-07" db="EMBL/GenBank/DDBJ databases">
        <title>Description of three actinobacteria isolated from air of manufacturing shop in a pharmaceutical factory.</title>
        <authorList>
            <person name="Zhang D.-F."/>
        </authorList>
    </citation>
    <scope>NUCLEOTIDE SEQUENCE [LARGE SCALE GENOMIC DNA]</scope>
    <source>
        <strain evidence="2">CCTCC AB 207010</strain>
    </source>
</reference>
<name>A0ABU1FXP9_9MICC</name>
<keyword evidence="2" id="KW-1185">Reference proteome</keyword>